<dbReference type="OMA" id="LIDVHMD"/>
<evidence type="ECO:0000313" key="2">
    <source>
        <dbReference type="Proteomes" id="UP000008744"/>
    </source>
</evidence>
<organism evidence="2">
    <name type="scientific">Drosophila persimilis</name>
    <name type="common">Fruit fly</name>
    <dbReference type="NCBI Taxonomy" id="7234"/>
    <lineage>
        <taxon>Eukaryota</taxon>
        <taxon>Metazoa</taxon>
        <taxon>Ecdysozoa</taxon>
        <taxon>Arthropoda</taxon>
        <taxon>Hexapoda</taxon>
        <taxon>Insecta</taxon>
        <taxon>Pterygota</taxon>
        <taxon>Neoptera</taxon>
        <taxon>Endopterygota</taxon>
        <taxon>Diptera</taxon>
        <taxon>Brachycera</taxon>
        <taxon>Muscomorpha</taxon>
        <taxon>Ephydroidea</taxon>
        <taxon>Drosophilidae</taxon>
        <taxon>Drosophila</taxon>
        <taxon>Sophophora</taxon>
    </lineage>
</organism>
<sequence>MPARDGKALDVTSRTNIRATTTSTSTAGRYATSTFKDLQLVQYYHLLCLIDVHMDGGRAGHA</sequence>
<dbReference type="EMBL" id="CH479187">
    <property type="protein sequence ID" value="EDW39801.1"/>
    <property type="molecule type" value="Genomic_DNA"/>
</dbReference>
<dbReference type="AlphaFoldDB" id="B4GQC9"/>
<dbReference type="HOGENOM" id="CLU_2906456_0_0_1"/>
<reference evidence="1 2" key="1">
    <citation type="journal article" date="2007" name="Nature">
        <title>Evolution of genes and genomes on the Drosophila phylogeny.</title>
        <authorList>
            <consortium name="Drosophila 12 Genomes Consortium"/>
            <person name="Clark A.G."/>
            <person name="Eisen M.B."/>
            <person name="Smith D.R."/>
            <person name="Bergman C.M."/>
            <person name="Oliver B."/>
            <person name="Markow T.A."/>
            <person name="Kaufman T.C."/>
            <person name="Kellis M."/>
            <person name="Gelbart W."/>
            <person name="Iyer V.N."/>
            <person name="Pollard D.A."/>
            <person name="Sackton T.B."/>
            <person name="Larracuente A.M."/>
            <person name="Singh N.D."/>
            <person name="Abad J.P."/>
            <person name="Abt D.N."/>
            <person name="Adryan B."/>
            <person name="Aguade M."/>
            <person name="Akashi H."/>
            <person name="Anderson W.W."/>
            <person name="Aquadro C.F."/>
            <person name="Ardell D.H."/>
            <person name="Arguello R."/>
            <person name="Artieri C.G."/>
            <person name="Barbash D.A."/>
            <person name="Barker D."/>
            <person name="Barsanti P."/>
            <person name="Batterham P."/>
            <person name="Batzoglou S."/>
            <person name="Begun D."/>
            <person name="Bhutkar A."/>
            <person name="Blanco E."/>
            <person name="Bosak S.A."/>
            <person name="Bradley R.K."/>
            <person name="Brand A.D."/>
            <person name="Brent M.R."/>
            <person name="Brooks A.N."/>
            <person name="Brown R.H."/>
            <person name="Butlin R.K."/>
            <person name="Caggese C."/>
            <person name="Calvi B.R."/>
            <person name="Bernardo de Carvalho A."/>
            <person name="Caspi A."/>
            <person name="Castrezana S."/>
            <person name="Celniker S.E."/>
            <person name="Chang J.L."/>
            <person name="Chapple C."/>
            <person name="Chatterji S."/>
            <person name="Chinwalla A."/>
            <person name="Civetta A."/>
            <person name="Clifton S.W."/>
            <person name="Comeron J.M."/>
            <person name="Costello J.C."/>
            <person name="Coyne J.A."/>
            <person name="Daub J."/>
            <person name="David R.G."/>
            <person name="Delcher A.L."/>
            <person name="Delehaunty K."/>
            <person name="Do C.B."/>
            <person name="Ebling H."/>
            <person name="Edwards K."/>
            <person name="Eickbush T."/>
            <person name="Evans J.D."/>
            <person name="Filipski A."/>
            <person name="Findeiss S."/>
            <person name="Freyhult E."/>
            <person name="Fulton L."/>
            <person name="Fulton R."/>
            <person name="Garcia A.C."/>
            <person name="Gardiner A."/>
            <person name="Garfield D.A."/>
            <person name="Garvin B.E."/>
            <person name="Gibson G."/>
            <person name="Gilbert D."/>
            <person name="Gnerre S."/>
            <person name="Godfrey J."/>
            <person name="Good R."/>
            <person name="Gotea V."/>
            <person name="Gravely B."/>
            <person name="Greenberg A.J."/>
            <person name="Griffiths-Jones S."/>
            <person name="Gross S."/>
            <person name="Guigo R."/>
            <person name="Gustafson E.A."/>
            <person name="Haerty W."/>
            <person name="Hahn M.W."/>
            <person name="Halligan D.L."/>
            <person name="Halpern A.L."/>
            <person name="Halter G.M."/>
            <person name="Han M.V."/>
            <person name="Heger A."/>
            <person name="Hillier L."/>
            <person name="Hinrichs A.S."/>
            <person name="Holmes I."/>
            <person name="Hoskins R.A."/>
            <person name="Hubisz M.J."/>
            <person name="Hultmark D."/>
            <person name="Huntley M.A."/>
            <person name="Jaffe D.B."/>
            <person name="Jagadeeshan S."/>
            <person name="Jeck W.R."/>
            <person name="Johnson J."/>
            <person name="Jones C.D."/>
            <person name="Jordan W.C."/>
            <person name="Karpen G.H."/>
            <person name="Kataoka E."/>
            <person name="Keightley P.D."/>
            <person name="Kheradpour P."/>
            <person name="Kirkness E.F."/>
            <person name="Koerich L.B."/>
            <person name="Kristiansen K."/>
            <person name="Kudrna D."/>
            <person name="Kulathinal R.J."/>
            <person name="Kumar S."/>
            <person name="Kwok R."/>
            <person name="Lander E."/>
            <person name="Langley C.H."/>
            <person name="Lapoint R."/>
            <person name="Lazzaro B.P."/>
            <person name="Lee S.J."/>
            <person name="Levesque L."/>
            <person name="Li R."/>
            <person name="Lin C.F."/>
            <person name="Lin M.F."/>
            <person name="Lindblad-Toh K."/>
            <person name="Llopart A."/>
            <person name="Long M."/>
            <person name="Low L."/>
            <person name="Lozovsky E."/>
            <person name="Lu J."/>
            <person name="Luo M."/>
            <person name="Machado C.A."/>
            <person name="Makalowski W."/>
            <person name="Marzo M."/>
            <person name="Matsuda M."/>
            <person name="Matzkin L."/>
            <person name="McAllister B."/>
            <person name="McBride C.S."/>
            <person name="McKernan B."/>
            <person name="McKernan K."/>
            <person name="Mendez-Lago M."/>
            <person name="Minx P."/>
            <person name="Mollenhauer M.U."/>
            <person name="Montooth K."/>
            <person name="Mount S.M."/>
            <person name="Mu X."/>
            <person name="Myers E."/>
            <person name="Negre B."/>
            <person name="Newfeld S."/>
            <person name="Nielsen R."/>
            <person name="Noor M.A."/>
            <person name="O'Grady P."/>
            <person name="Pachter L."/>
            <person name="Papaceit M."/>
            <person name="Parisi M.J."/>
            <person name="Parisi M."/>
            <person name="Parts L."/>
            <person name="Pedersen J.S."/>
            <person name="Pesole G."/>
            <person name="Phillippy A.M."/>
            <person name="Ponting C.P."/>
            <person name="Pop M."/>
            <person name="Porcelli D."/>
            <person name="Powell J.R."/>
            <person name="Prohaska S."/>
            <person name="Pruitt K."/>
            <person name="Puig M."/>
            <person name="Quesneville H."/>
            <person name="Ram K.R."/>
            <person name="Rand D."/>
            <person name="Rasmussen M.D."/>
            <person name="Reed L.K."/>
            <person name="Reenan R."/>
            <person name="Reily A."/>
            <person name="Remington K.A."/>
            <person name="Rieger T.T."/>
            <person name="Ritchie M.G."/>
            <person name="Robin C."/>
            <person name="Rogers Y.H."/>
            <person name="Rohde C."/>
            <person name="Rozas J."/>
            <person name="Rubenfield M.J."/>
            <person name="Ruiz A."/>
            <person name="Russo S."/>
            <person name="Salzberg S.L."/>
            <person name="Sanchez-Gracia A."/>
            <person name="Saranga D.J."/>
            <person name="Sato H."/>
            <person name="Schaeffer S.W."/>
            <person name="Schatz M.C."/>
            <person name="Schlenke T."/>
            <person name="Schwartz R."/>
            <person name="Segarra C."/>
            <person name="Singh R.S."/>
            <person name="Sirot L."/>
            <person name="Sirota M."/>
            <person name="Sisneros N.B."/>
            <person name="Smith C.D."/>
            <person name="Smith T.F."/>
            <person name="Spieth J."/>
            <person name="Stage D.E."/>
            <person name="Stark A."/>
            <person name="Stephan W."/>
            <person name="Strausberg R.L."/>
            <person name="Strempel S."/>
            <person name="Sturgill D."/>
            <person name="Sutton G."/>
            <person name="Sutton G.G."/>
            <person name="Tao W."/>
            <person name="Teichmann S."/>
            <person name="Tobari Y.N."/>
            <person name="Tomimura Y."/>
            <person name="Tsolas J.M."/>
            <person name="Valente V.L."/>
            <person name="Venter E."/>
            <person name="Venter J.C."/>
            <person name="Vicario S."/>
            <person name="Vieira F.G."/>
            <person name="Vilella A.J."/>
            <person name="Villasante A."/>
            <person name="Walenz B."/>
            <person name="Wang J."/>
            <person name="Wasserman M."/>
            <person name="Watts T."/>
            <person name="Wilson D."/>
            <person name="Wilson R.K."/>
            <person name="Wing R.A."/>
            <person name="Wolfner M.F."/>
            <person name="Wong A."/>
            <person name="Wong G.K."/>
            <person name="Wu C.I."/>
            <person name="Wu G."/>
            <person name="Yamamoto D."/>
            <person name="Yang H.P."/>
            <person name="Yang S.P."/>
            <person name="Yorke J.A."/>
            <person name="Yoshida K."/>
            <person name="Zdobnov E."/>
            <person name="Zhang P."/>
            <person name="Zhang Y."/>
            <person name="Zimin A.V."/>
            <person name="Baldwin J."/>
            <person name="Abdouelleil A."/>
            <person name="Abdulkadir J."/>
            <person name="Abebe A."/>
            <person name="Abera B."/>
            <person name="Abreu J."/>
            <person name="Acer S.C."/>
            <person name="Aftuck L."/>
            <person name="Alexander A."/>
            <person name="An P."/>
            <person name="Anderson E."/>
            <person name="Anderson S."/>
            <person name="Arachi H."/>
            <person name="Azer M."/>
            <person name="Bachantsang P."/>
            <person name="Barry A."/>
            <person name="Bayul T."/>
            <person name="Berlin A."/>
            <person name="Bessette D."/>
            <person name="Bloom T."/>
            <person name="Blye J."/>
            <person name="Boguslavskiy L."/>
            <person name="Bonnet C."/>
            <person name="Boukhgalter B."/>
            <person name="Bourzgui I."/>
            <person name="Brown A."/>
            <person name="Cahill P."/>
            <person name="Channer S."/>
            <person name="Cheshatsang Y."/>
            <person name="Chuda L."/>
            <person name="Citroen M."/>
            <person name="Collymore A."/>
            <person name="Cooke P."/>
            <person name="Costello M."/>
            <person name="D'Aco K."/>
            <person name="Daza R."/>
            <person name="De Haan G."/>
            <person name="DeGray S."/>
            <person name="DeMaso C."/>
            <person name="Dhargay N."/>
            <person name="Dooley K."/>
            <person name="Dooley E."/>
            <person name="Doricent M."/>
            <person name="Dorje P."/>
            <person name="Dorjee K."/>
            <person name="Dupes A."/>
            <person name="Elong R."/>
            <person name="Falk J."/>
            <person name="Farina A."/>
            <person name="Faro S."/>
            <person name="Ferguson D."/>
            <person name="Fisher S."/>
            <person name="Foley C.D."/>
            <person name="Franke A."/>
            <person name="Friedrich D."/>
            <person name="Gadbois L."/>
            <person name="Gearin G."/>
            <person name="Gearin C.R."/>
            <person name="Giannoukos G."/>
            <person name="Goode T."/>
            <person name="Graham J."/>
            <person name="Grandbois E."/>
            <person name="Grewal S."/>
            <person name="Gyaltsen K."/>
            <person name="Hafez N."/>
            <person name="Hagos B."/>
            <person name="Hall J."/>
            <person name="Henson C."/>
            <person name="Hollinger A."/>
            <person name="Honan T."/>
            <person name="Huard M.D."/>
            <person name="Hughes L."/>
            <person name="Hurhula B."/>
            <person name="Husby M.E."/>
            <person name="Kamat A."/>
            <person name="Kanga B."/>
            <person name="Kashin S."/>
            <person name="Khazanovich D."/>
            <person name="Kisner P."/>
            <person name="Lance K."/>
            <person name="Lara M."/>
            <person name="Lee W."/>
            <person name="Lennon N."/>
            <person name="Letendre F."/>
            <person name="LeVine R."/>
            <person name="Lipovsky A."/>
            <person name="Liu X."/>
            <person name="Liu J."/>
            <person name="Liu S."/>
            <person name="Lokyitsang T."/>
            <person name="Lokyitsang Y."/>
            <person name="Lubonja R."/>
            <person name="Lui A."/>
            <person name="MacDonald P."/>
            <person name="Magnisalis V."/>
            <person name="Maru K."/>
            <person name="Matthews C."/>
            <person name="McCusker W."/>
            <person name="McDonough S."/>
            <person name="Mehta T."/>
            <person name="Meldrim J."/>
            <person name="Meneus L."/>
            <person name="Mihai O."/>
            <person name="Mihalev A."/>
            <person name="Mihova T."/>
            <person name="Mittelman R."/>
            <person name="Mlenga V."/>
            <person name="Montmayeur A."/>
            <person name="Mulrain L."/>
            <person name="Navidi A."/>
            <person name="Naylor J."/>
            <person name="Negash T."/>
            <person name="Nguyen T."/>
            <person name="Nguyen N."/>
            <person name="Nicol R."/>
            <person name="Norbu C."/>
            <person name="Norbu N."/>
            <person name="Novod N."/>
            <person name="O'Neill B."/>
            <person name="Osman S."/>
            <person name="Markiewicz E."/>
            <person name="Oyono O.L."/>
            <person name="Patti C."/>
            <person name="Phunkhang P."/>
            <person name="Pierre F."/>
            <person name="Priest M."/>
            <person name="Raghuraman S."/>
            <person name="Rege F."/>
            <person name="Reyes R."/>
            <person name="Rise C."/>
            <person name="Rogov P."/>
            <person name="Ross K."/>
            <person name="Ryan E."/>
            <person name="Settipalli S."/>
            <person name="Shea T."/>
            <person name="Sherpa N."/>
            <person name="Shi L."/>
            <person name="Shih D."/>
            <person name="Sparrow T."/>
            <person name="Spaulding J."/>
            <person name="Stalker J."/>
            <person name="Stange-Thomann N."/>
            <person name="Stavropoulos S."/>
            <person name="Stone C."/>
            <person name="Strader C."/>
            <person name="Tesfaye S."/>
            <person name="Thomson T."/>
            <person name="Thoulutsang Y."/>
            <person name="Thoulutsang D."/>
            <person name="Topham K."/>
            <person name="Topping I."/>
            <person name="Tsamla T."/>
            <person name="Vassiliev H."/>
            <person name="Vo A."/>
            <person name="Wangchuk T."/>
            <person name="Wangdi T."/>
            <person name="Weiand M."/>
            <person name="Wilkinson J."/>
            <person name="Wilson A."/>
            <person name="Yadav S."/>
            <person name="Young G."/>
            <person name="Yu Q."/>
            <person name="Zembek L."/>
            <person name="Zhong D."/>
            <person name="Zimmer A."/>
            <person name="Zwirko Z."/>
            <person name="Jaffe D.B."/>
            <person name="Alvarez P."/>
            <person name="Brockman W."/>
            <person name="Butler J."/>
            <person name="Chin C."/>
            <person name="Gnerre S."/>
            <person name="Grabherr M."/>
            <person name="Kleber M."/>
            <person name="Mauceli E."/>
            <person name="MacCallum I."/>
        </authorList>
    </citation>
    <scope>NUCLEOTIDE SEQUENCE [LARGE SCALE GENOMIC DNA]</scope>
    <source>
        <strain evidence="2">MSH-3 / Tucson 14011-0111.49</strain>
    </source>
</reference>
<name>B4GQC9_DROPE</name>
<gene>
    <name evidence="1" type="primary">Dper\GL14470</name>
    <name evidence="1" type="ORF">Dper_GL14470</name>
</gene>
<accession>B4GQC9</accession>
<proteinExistence type="predicted"/>
<keyword evidence="2" id="KW-1185">Reference proteome</keyword>
<evidence type="ECO:0000313" key="1">
    <source>
        <dbReference type="EMBL" id="EDW39801.1"/>
    </source>
</evidence>
<dbReference type="Proteomes" id="UP000008744">
    <property type="component" value="Unassembled WGS sequence"/>
</dbReference>
<protein>
    <submittedName>
        <fullName evidence="1">GL14470</fullName>
    </submittedName>
</protein>